<comment type="subcellular location">
    <subcellularLocation>
        <location evidence="1 7">Cytoplasm</location>
    </subcellularLocation>
</comment>
<comment type="similarity">
    <text evidence="2 7">Belongs to the low molecular weight phosphotyrosine protein phosphatase family.</text>
</comment>
<dbReference type="EC" id="3.1.3.2" evidence="7"/>
<dbReference type="GO" id="GO:0004726">
    <property type="term" value="F:non-membrane spanning protein tyrosine phosphatase activity"/>
    <property type="evidence" value="ECO:0007669"/>
    <property type="project" value="InterPro"/>
</dbReference>
<protein>
    <recommendedName>
        <fullName evidence="7">Low molecular weight phosphotyrosine protein phosphatase</fullName>
        <shortName evidence="7">LMW-PTP</shortName>
        <shortName evidence="7">LMW-PTPase</shortName>
        <ecNumber evidence="7">3.1.3.2</ecNumber>
        <ecNumber evidence="7">3.1.3.48</ecNumber>
    </recommendedName>
    <alternativeName>
        <fullName evidence="7">Low molecular weight cytosolic acid phosphatase</fullName>
    </alternativeName>
</protein>
<proteinExistence type="inferred from homology"/>
<dbReference type="GO" id="GO:0003993">
    <property type="term" value="F:acid phosphatase activity"/>
    <property type="evidence" value="ECO:0007669"/>
    <property type="project" value="UniProtKB-UniRule"/>
</dbReference>
<dbReference type="PRINTS" id="PR00719">
    <property type="entry name" value="LMWPTPASE"/>
</dbReference>
<accession>A0A1A9V8W0</accession>
<reference evidence="9" key="1">
    <citation type="submission" date="2020-05" db="UniProtKB">
        <authorList>
            <consortium name="EnsemblMetazoa"/>
        </authorList>
    </citation>
    <scope>IDENTIFICATION</scope>
    <source>
        <strain evidence="9">TTRI</strain>
    </source>
</reference>
<keyword evidence="3 7" id="KW-0963">Cytoplasm</keyword>
<feature type="active site" description="Nucleophile" evidence="6">
    <location>
        <position position="9"/>
    </location>
</feature>
<feature type="active site" evidence="6">
    <location>
        <position position="15"/>
    </location>
</feature>
<keyword evidence="10" id="KW-1185">Reference proteome</keyword>
<dbReference type="InterPro" id="IPR050438">
    <property type="entry name" value="LMW_PTPase"/>
</dbReference>
<dbReference type="InterPro" id="IPR023485">
    <property type="entry name" value="Ptyr_pPase"/>
</dbReference>
<evidence type="ECO:0000256" key="6">
    <source>
        <dbReference type="PIRSR" id="PIRSR617867-1"/>
    </source>
</evidence>
<dbReference type="PRINTS" id="PR00720">
    <property type="entry name" value="MAMMALPTPASE"/>
</dbReference>
<organism evidence="9 10">
    <name type="scientific">Glossina austeni</name>
    <name type="common">Savannah tsetse fly</name>
    <dbReference type="NCBI Taxonomy" id="7395"/>
    <lineage>
        <taxon>Eukaryota</taxon>
        <taxon>Metazoa</taxon>
        <taxon>Ecdysozoa</taxon>
        <taxon>Arthropoda</taxon>
        <taxon>Hexapoda</taxon>
        <taxon>Insecta</taxon>
        <taxon>Pterygota</taxon>
        <taxon>Neoptera</taxon>
        <taxon>Endopterygota</taxon>
        <taxon>Diptera</taxon>
        <taxon>Brachycera</taxon>
        <taxon>Muscomorpha</taxon>
        <taxon>Hippoboscoidea</taxon>
        <taxon>Glossinidae</taxon>
        <taxon>Glossina</taxon>
    </lineage>
</organism>
<keyword evidence="5 7" id="KW-0904">Protein phosphatase</keyword>
<dbReference type="Gene3D" id="3.40.50.2300">
    <property type="match status" value="1"/>
</dbReference>
<dbReference type="PANTHER" id="PTHR11717">
    <property type="entry name" value="LOW MOLECULAR WEIGHT PROTEIN TYROSINE PHOSPHATASE"/>
    <property type="match status" value="1"/>
</dbReference>
<dbReference type="AlphaFoldDB" id="A0A1A9V8W0"/>
<dbReference type="STRING" id="7395.A0A1A9V8W0"/>
<dbReference type="SMART" id="SM00226">
    <property type="entry name" value="LMWPc"/>
    <property type="match status" value="1"/>
</dbReference>
<dbReference type="InterPro" id="IPR002115">
    <property type="entry name" value="Tyr_Pase_low_mol_wt_mml"/>
</dbReference>
<dbReference type="FunFam" id="3.40.50.2300:FF:000105">
    <property type="entry name" value="Low molecular weight phosphotyrosine protein"/>
    <property type="match status" value="1"/>
</dbReference>
<evidence type="ECO:0000256" key="5">
    <source>
        <dbReference type="ARBA" id="ARBA00022912"/>
    </source>
</evidence>
<evidence type="ECO:0000256" key="2">
    <source>
        <dbReference type="ARBA" id="ARBA00011063"/>
    </source>
</evidence>
<dbReference type="EC" id="3.1.3.48" evidence="7"/>
<feature type="active site" description="Proton donor" evidence="6">
    <location>
        <position position="125"/>
    </location>
</feature>
<dbReference type="Proteomes" id="UP000078200">
    <property type="component" value="Unassembled WGS sequence"/>
</dbReference>
<comment type="function">
    <text evidence="7">Acts on tyrosine phosphorylated proteins, low-MW aryl phosphates and natural and synthetic acyl phosphates.</text>
</comment>
<dbReference type="InterPro" id="IPR036196">
    <property type="entry name" value="Ptyr_pPase_sf"/>
</dbReference>
<dbReference type="Pfam" id="PF01451">
    <property type="entry name" value="LMWPc"/>
    <property type="match status" value="1"/>
</dbReference>
<dbReference type="EnsemblMetazoa" id="GAUT029606-RA">
    <property type="protein sequence ID" value="GAUT029606-PA"/>
    <property type="gene ID" value="GAUT029606"/>
</dbReference>
<keyword evidence="4 7" id="KW-0378">Hydrolase</keyword>
<comment type="catalytic activity">
    <reaction evidence="7">
        <text>a phosphate monoester + H2O = an alcohol + phosphate</text>
        <dbReference type="Rhea" id="RHEA:15017"/>
        <dbReference type="ChEBI" id="CHEBI:15377"/>
        <dbReference type="ChEBI" id="CHEBI:30879"/>
        <dbReference type="ChEBI" id="CHEBI:43474"/>
        <dbReference type="ChEBI" id="CHEBI:67140"/>
        <dbReference type="EC" id="3.1.3.2"/>
    </reaction>
</comment>
<evidence type="ECO:0000313" key="10">
    <source>
        <dbReference type="Proteomes" id="UP000078200"/>
    </source>
</evidence>
<name>A0A1A9V8W0_GLOAU</name>
<sequence length="157" mass="17724">MAKKILMVCLGNTCRSPIAEAVMLEVVKNAGLSEDWHVDSAAIADWNINCAPEPRALSTMAKHGLSYSNQGRQIQEVDFQEFDYIFGMDESNIKHLQRLAPKNCKAEILLLGDFGLPKNERIIIDPYFDYDDAGFEKAYQQSKIACEAFLKYVLSKK</sequence>
<evidence type="ECO:0000259" key="8">
    <source>
        <dbReference type="SMART" id="SM00226"/>
    </source>
</evidence>
<dbReference type="VEuPathDB" id="VectorBase:GAUT029606"/>
<dbReference type="GO" id="GO:0005737">
    <property type="term" value="C:cytoplasm"/>
    <property type="evidence" value="ECO:0007669"/>
    <property type="project" value="UniProtKB-SubCell"/>
</dbReference>
<dbReference type="CDD" id="cd16343">
    <property type="entry name" value="LMWPTP"/>
    <property type="match status" value="1"/>
</dbReference>
<evidence type="ECO:0000313" key="9">
    <source>
        <dbReference type="EnsemblMetazoa" id="GAUT029606-PA"/>
    </source>
</evidence>
<comment type="catalytic activity">
    <reaction evidence="7">
        <text>O-phospho-L-tyrosyl-[protein] + H2O = L-tyrosyl-[protein] + phosphate</text>
        <dbReference type="Rhea" id="RHEA:10684"/>
        <dbReference type="Rhea" id="RHEA-COMP:10136"/>
        <dbReference type="Rhea" id="RHEA-COMP:20101"/>
        <dbReference type="ChEBI" id="CHEBI:15377"/>
        <dbReference type="ChEBI" id="CHEBI:43474"/>
        <dbReference type="ChEBI" id="CHEBI:46858"/>
        <dbReference type="ChEBI" id="CHEBI:61978"/>
        <dbReference type="EC" id="3.1.3.48"/>
    </reaction>
</comment>
<evidence type="ECO:0000256" key="7">
    <source>
        <dbReference type="RuleBase" id="RU368115"/>
    </source>
</evidence>
<feature type="domain" description="Phosphotyrosine protein phosphatase I" evidence="8">
    <location>
        <begin position="3"/>
        <end position="152"/>
    </location>
</feature>
<evidence type="ECO:0000256" key="4">
    <source>
        <dbReference type="ARBA" id="ARBA00022801"/>
    </source>
</evidence>
<dbReference type="InterPro" id="IPR017867">
    <property type="entry name" value="Tyr_phospatase_low_mol_wt"/>
</dbReference>
<dbReference type="SUPFAM" id="SSF52788">
    <property type="entry name" value="Phosphotyrosine protein phosphatases I"/>
    <property type="match status" value="1"/>
</dbReference>
<evidence type="ECO:0000256" key="3">
    <source>
        <dbReference type="ARBA" id="ARBA00022490"/>
    </source>
</evidence>
<dbReference type="PANTHER" id="PTHR11717:SF7">
    <property type="entry name" value="LOW MOLECULAR WEIGHT PHOSPHOTYROSINE PROTEIN PHOSPHATASE"/>
    <property type="match status" value="1"/>
</dbReference>
<evidence type="ECO:0000256" key="1">
    <source>
        <dbReference type="ARBA" id="ARBA00004496"/>
    </source>
</evidence>